<dbReference type="InParanoid" id="A0A2J6ST49"/>
<name>A0A2J6ST49_9HELO</name>
<dbReference type="RefSeq" id="XP_024730860.1">
    <property type="nucleotide sequence ID" value="XM_024883783.1"/>
</dbReference>
<dbReference type="EMBL" id="KZ613866">
    <property type="protein sequence ID" value="PMD53956.1"/>
    <property type="molecule type" value="Genomic_DNA"/>
</dbReference>
<reference evidence="2 3" key="1">
    <citation type="submission" date="2016-04" db="EMBL/GenBank/DDBJ databases">
        <title>A degradative enzymes factory behind the ericoid mycorrhizal symbiosis.</title>
        <authorList>
            <consortium name="DOE Joint Genome Institute"/>
            <person name="Martino E."/>
            <person name="Morin E."/>
            <person name="Grelet G."/>
            <person name="Kuo A."/>
            <person name="Kohler A."/>
            <person name="Daghino S."/>
            <person name="Barry K."/>
            <person name="Choi C."/>
            <person name="Cichocki N."/>
            <person name="Clum A."/>
            <person name="Copeland A."/>
            <person name="Hainaut M."/>
            <person name="Haridas S."/>
            <person name="Labutti K."/>
            <person name="Lindquist E."/>
            <person name="Lipzen A."/>
            <person name="Khouja H.-R."/>
            <person name="Murat C."/>
            <person name="Ohm R."/>
            <person name="Olson A."/>
            <person name="Spatafora J."/>
            <person name="Veneault-Fourrey C."/>
            <person name="Henrissat B."/>
            <person name="Grigoriev I."/>
            <person name="Martin F."/>
            <person name="Perotto S."/>
        </authorList>
    </citation>
    <scope>NUCLEOTIDE SEQUENCE [LARGE SCALE GENOMIC DNA]</scope>
    <source>
        <strain evidence="2 3">E</strain>
    </source>
</reference>
<dbReference type="OrthoDB" id="10589372at2759"/>
<dbReference type="Proteomes" id="UP000235371">
    <property type="component" value="Unassembled WGS sequence"/>
</dbReference>
<dbReference type="GeneID" id="36591860"/>
<evidence type="ECO:0000313" key="3">
    <source>
        <dbReference type="Proteomes" id="UP000235371"/>
    </source>
</evidence>
<dbReference type="AlphaFoldDB" id="A0A2J6ST49"/>
<sequence length="106" mass="11453">MAFCGFGPMPVGDLEAVGEVFEDWVNNGDIDGFNVASFLVEVTDRTYYRPYGQSFAPEGHASMEFAFEALKENTNGNGVITINRQDPEPKAVNGEEASKLTAAING</sequence>
<keyword evidence="3" id="KW-1185">Reference proteome</keyword>
<protein>
    <submittedName>
        <fullName evidence="2">Uncharacterized protein</fullName>
    </submittedName>
</protein>
<proteinExistence type="predicted"/>
<feature type="region of interest" description="Disordered" evidence="1">
    <location>
        <begin position="82"/>
        <end position="106"/>
    </location>
</feature>
<evidence type="ECO:0000256" key="1">
    <source>
        <dbReference type="SAM" id="MobiDB-lite"/>
    </source>
</evidence>
<accession>A0A2J6ST49</accession>
<organism evidence="2 3">
    <name type="scientific">Hyaloscypha bicolor E</name>
    <dbReference type="NCBI Taxonomy" id="1095630"/>
    <lineage>
        <taxon>Eukaryota</taxon>
        <taxon>Fungi</taxon>
        <taxon>Dikarya</taxon>
        <taxon>Ascomycota</taxon>
        <taxon>Pezizomycotina</taxon>
        <taxon>Leotiomycetes</taxon>
        <taxon>Helotiales</taxon>
        <taxon>Hyaloscyphaceae</taxon>
        <taxon>Hyaloscypha</taxon>
        <taxon>Hyaloscypha bicolor</taxon>
    </lineage>
</organism>
<gene>
    <name evidence="2" type="ORF">K444DRAFT_634750</name>
</gene>
<evidence type="ECO:0000313" key="2">
    <source>
        <dbReference type="EMBL" id="PMD53956.1"/>
    </source>
</evidence>
<dbReference type="STRING" id="1095630.A0A2J6ST49"/>